<proteinExistence type="predicted"/>
<dbReference type="SUPFAM" id="SSF53756">
    <property type="entry name" value="UDP-Glycosyltransferase/glycogen phosphorylase"/>
    <property type="match status" value="1"/>
</dbReference>
<dbReference type="HOGENOM" id="CLU_009583_30_0_10"/>
<evidence type="ECO:0000259" key="1">
    <source>
        <dbReference type="Pfam" id="PF00534"/>
    </source>
</evidence>
<dbReference type="PATRIC" id="fig|1235785.3.peg.4247"/>
<dbReference type="InterPro" id="IPR001296">
    <property type="entry name" value="Glyco_trans_1"/>
</dbReference>
<comment type="caution">
    <text evidence="2">The sequence shown here is derived from an EMBL/GenBank/DDBJ whole genome shotgun (WGS) entry which is preliminary data.</text>
</comment>
<name>R9HA28_BACT4</name>
<dbReference type="AlphaFoldDB" id="R9HA28"/>
<dbReference type="PANTHER" id="PTHR45947">
    <property type="entry name" value="SULFOQUINOVOSYL TRANSFERASE SQD2"/>
    <property type="match status" value="1"/>
</dbReference>
<sequence>MKNIYIIDEYVSSKKNGIGTFMRNFVTCLKTHEDYSVCLIIFDTDDKEFTISFRGKMKVMSFPRFLEGDFIDYPTIVTQLFKLYVKDTKDNVFYLNHSPCIGLLISIRETLPLSKLVFIIHDQFWTRQLRGNSDAFQNLIMNRNMVEIELKFRNLLNLFEIEKNMYETVDAIVCLTRRTYNLLLNVYKISSKDKIWLIPNGLKGINLLTISQKEKLRERYHIGINEKIILFVGRLTDLKGTKILINAFKSILKIYKYTRLVMVGPILSDSLLHLEIAILTKITYTGFLNSKELGRWYQIADIGVIPSYSEQCSYVGIEMMMYGLPIVSSDGLGLSDMFQDGVNAMVVPIGRKSQYSKSFCRDLVLAIMKLLSSEELAKEIGKNARNNYLKHYNIQQMQQKYEKLMNSFDLIT</sequence>
<dbReference type="Proteomes" id="UP000014207">
    <property type="component" value="Unassembled WGS sequence"/>
</dbReference>
<evidence type="ECO:0000313" key="2">
    <source>
        <dbReference type="EMBL" id="EOR98009.1"/>
    </source>
</evidence>
<dbReference type="GO" id="GO:0016758">
    <property type="term" value="F:hexosyltransferase activity"/>
    <property type="evidence" value="ECO:0007669"/>
    <property type="project" value="TreeGrafter"/>
</dbReference>
<reference evidence="2 3" key="1">
    <citation type="submission" date="2013-04" db="EMBL/GenBank/DDBJ databases">
        <title>The Genome Sequence of Bacteroides thetaiotaomicron dnLKV9.</title>
        <authorList>
            <consortium name="The Broad Institute Genomics Platform"/>
            <consortium name="The Broad Institute Genome Sequencing Center for Infectious Disease"/>
            <person name="Earl A."/>
            <person name="Xavier R."/>
            <person name="Kuhn K."/>
            <person name="Stappenbeck T."/>
            <person name="Walker B."/>
            <person name="Young S."/>
            <person name="Zeng Q."/>
            <person name="Gargeya S."/>
            <person name="Fitzgerald M."/>
            <person name="Haas B."/>
            <person name="Abouelleil A."/>
            <person name="Allen A.W."/>
            <person name="Alvarado L."/>
            <person name="Arachchi H.M."/>
            <person name="Berlin A.M."/>
            <person name="Chapman S.B."/>
            <person name="Gainer-Dewar J."/>
            <person name="Goldberg J."/>
            <person name="Griggs A."/>
            <person name="Gujja S."/>
            <person name="Hansen M."/>
            <person name="Howarth C."/>
            <person name="Imamovic A."/>
            <person name="Ireland A."/>
            <person name="Larimer J."/>
            <person name="McCowan C."/>
            <person name="Murphy C."/>
            <person name="Pearson M."/>
            <person name="Poon T.W."/>
            <person name="Priest M."/>
            <person name="Roberts A."/>
            <person name="Saif S."/>
            <person name="Shea T."/>
            <person name="Sisk P."/>
            <person name="Sykes S."/>
            <person name="Wortman J."/>
            <person name="Nusbaum C."/>
            <person name="Birren B."/>
        </authorList>
    </citation>
    <scope>NUCLEOTIDE SEQUENCE [LARGE SCALE GENOMIC DNA]</scope>
    <source>
        <strain evidence="3">dnLKV9</strain>
    </source>
</reference>
<dbReference type="Gene3D" id="3.40.50.2000">
    <property type="entry name" value="Glycogen Phosphorylase B"/>
    <property type="match status" value="2"/>
</dbReference>
<accession>R9HA28</accession>
<feature type="domain" description="Glycosyl transferase family 1" evidence="1">
    <location>
        <begin position="213"/>
        <end position="386"/>
    </location>
</feature>
<dbReference type="PANTHER" id="PTHR45947:SF3">
    <property type="entry name" value="SULFOQUINOVOSYL TRANSFERASE SQD2"/>
    <property type="match status" value="1"/>
</dbReference>
<protein>
    <submittedName>
        <fullName evidence="2">Glycosyltransferase, GG-Bacteroidales peptide system protein</fullName>
    </submittedName>
</protein>
<dbReference type="RefSeq" id="WP_016269554.1">
    <property type="nucleotide sequence ID" value="NZ_KE159461.1"/>
</dbReference>
<organism evidence="2 3">
    <name type="scientific">Bacteroides thetaiotaomicron dnLKV9</name>
    <dbReference type="NCBI Taxonomy" id="1235785"/>
    <lineage>
        <taxon>Bacteria</taxon>
        <taxon>Pseudomonadati</taxon>
        <taxon>Bacteroidota</taxon>
        <taxon>Bacteroidia</taxon>
        <taxon>Bacteroidales</taxon>
        <taxon>Bacteroidaceae</taxon>
        <taxon>Bacteroides</taxon>
    </lineage>
</organism>
<dbReference type="CDD" id="cd03801">
    <property type="entry name" value="GT4_PimA-like"/>
    <property type="match status" value="1"/>
</dbReference>
<dbReference type="InterPro" id="IPR050194">
    <property type="entry name" value="Glycosyltransferase_grp1"/>
</dbReference>
<gene>
    <name evidence="2" type="ORF">C799_04222</name>
</gene>
<keyword evidence="2" id="KW-0808">Transferase</keyword>
<evidence type="ECO:0000313" key="3">
    <source>
        <dbReference type="Proteomes" id="UP000014207"/>
    </source>
</evidence>
<dbReference type="Pfam" id="PF00534">
    <property type="entry name" value="Glycos_transf_1"/>
    <property type="match status" value="1"/>
</dbReference>
<dbReference type="EMBL" id="ASSM01000015">
    <property type="protein sequence ID" value="EOR98009.1"/>
    <property type="molecule type" value="Genomic_DNA"/>
</dbReference>